<evidence type="ECO:0000313" key="4">
    <source>
        <dbReference type="EMBL" id="KAL0571778.1"/>
    </source>
</evidence>
<feature type="domain" description="CxC2-like cysteine cluster KDZ transposase-associated" evidence="3">
    <location>
        <begin position="184"/>
        <end position="292"/>
    </location>
</feature>
<protein>
    <recommendedName>
        <fullName evidence="3">CxC2-like cysteine cluster KDZ transposase-associated domain-containing protein</fullName>
    </recommendedName>
</protein>
<dbReference type="InterPro" id="IPR040521">
    <property type="entry name" value="KDZ"/>
</dbReference>
<feature type="compositionally biased region" description="Basic residues" evidence="1">
    <location>
        <begin position="1"/>
        <end position="13"/>
    </location>
</feature>
<proteinExistence type="predicted"/>
<dbReference type="EMBL" id="JBAHYK010000718">
    <property type="protein sequence ID" value="KAL0571778.1"/>
    <property type="molecule type" value="Genomic_DNA"/>
</dbReference>
<dbReference type="Pfam" id="PF18758">
    <property type="entry name" value="KDZ"/>
    <property type="match status" value="1"/>
</dbReference>
<evidence type="ECO:0000313" key="5">
    <source>
        <dbReference type="Proteomes" id="UP001465976"/>
    </source>
</evidence>
<keyword evidence="2" id="KW-0472">Membrane</keyword>
<comment type="caution">
    <text evidence="4">The sequence shown here is derived from an EMBL/GenBank/DDBJ whole genome shotgun (WGS) entry which is preliminary data.</text>
</comment>
<dbReference type="Proteomes" id="UP001465976">
    <property type="component" value="Unassembled WGS sequence"/>
</dbReference>
<evidence type="ECO:0000256" key="1">
    <source>
        <dbReference type="SAM" id="MobiDB-lite"/>
    </source>
</evidence>
<organism evidence="4 5">
    <name type="scientific">Marasmius crinis-equi</name>
    <dbReference type="NCBI Taxonomy" id="585013"/>
    <lineage>
        <taxon>Eukaryota</taxon>
        <taxon>Fungi</taxon>
        <taxon>Dikarya</taxon>
        <taxon>Basidiomycota</taxon>
        <taxon>Agaricomycotina</taxon>
        <taxon>Agaricomycetes</taxon>
        <taxon>Agaricomycetidae</taxon>
        <taxon>Agaricales</taxon>
        <taxon>Marasmiineae</taxon>
        <taxon>Marasmiaceae</taxon>
        <taxon>Marasmius</taxon>
    </lineage>
</organism>
<gene>
    <name evidence="4" type="ORF">V5O48_010190</name>
</gene>
<sequence length="1103" mass="126134">MGKAEKHKKKKHNQMFSGDELKKKNSARHNIMNITRHRVHHSTFPANIEVNPEAESLDKGPSIPGGWTSDSEETVCEEVGEEPGKVKVKATCRRYLDSDAPLLTWGREHQDEYLDWNVITEGRGRLYLDSPGCAACSSPSANFRCRDCTGLYMVCLECLRRDHFDEPLHKIEEWKEDHFSPISLQALGLRYQVGHRRGHRCPFPQPAHKDFVVLSLNGIHTITLDFCGCKMGKDIAHHLQLMEMGWWPSSYKDPRSASTFELLRSFHITNLQCQTAPTDFYQALEQMTDGTGMDKPPGRDAQFLLMIRQWRHIKMMKRCGRGHDPSGVLGTTHGSATVPCRACPHPKKNLPPGWEKASAEDQFLYALFLAEDANFKQKARARPNDARDPPLGPGWGVFVPNDVYMEELGKRTDEQEISHCVGFNALAAANTKKHKGLRATGIGAVTCARHETFRPNGMGDLQVGERYSNMDFIALFNLIGCAFTLIFFSYDIACQWMSNFRQRMETYPEYMQIPSWTRLVFKVPKFHLVTHILKCLAPFSFTYTEGAAKTDGEGVERSWSWLNGSARSMSMMSLGGRWDTLDDFANFSNWRKTINLDTLLLKKMVKAIPESIINARLYVAFTEALEVQHAQELSTWQEQVMQWERGNTNFCPYNIVESKISLNEVKKQLAEEEHRREADGLNASSAITISAVVIEGLEIEEAQCALAVSAEAKTQTTFQQRSVQGRRTKLLARIRKYRECLLIHNPYLRRLIETESTTCLDRPEAMKLYLPSSLPELFRGMACSDSSIDIENRLRYAQAYDALHQLRQQLRARSVAYRNKSRLTVSQGVHTRMNTLQTSIESKIRAIKETYRRARAALLALRGDGRWTASLQELKDQDIRGFGERALKDKEKEDWIRAQELAGVDADAIDDVINGVNQNIPTMSFNRVLALGQGKEENALSWIWYTHRPMEGENSGSNDGDTFQEIQDSLRSEWCKARANARRPREELRLVEEEMRRAIEYCLYLEGWWKQQIGRREGVSDVLQEGLTAYATQHAFIERRRSLHWTESWAAIRERGKVILLHLSDPRYKATLPPMPELEIELNLDDDDDETIVAEDDEEQEQG</sequence>
<dbReference type="Pfam" id="PF18803">
    <property type="entry name" value="CxC2"/>
    <property type="match status" value="1"/>
</dbReference>
<feature type="region of interest" description="Disordered" evidence="1">
    <location>
        <begin position="1"/>
        <end position="26"/>
    </location>
</feature>
<reference evidence="4 5" key="1">
    <citation type="submission" date="2024-02" db="EMBL/GenBank/DDBJ databases">
        <title>A draft genome for the cacao thread blight pathogen Marasmius crinis-equi.</title>
        <authorList>
            <person name="Cohen S.P."/>
            <person name="Baruah I.K."/>
            <person name="Amoako-Attah I."/>
            <person name="Bukari Y."/>
            <person name="Meinhardt L.W."/>
            <person name="Bailey B.A."/>
        </authorList>
    </citation>
    <scope>NUCLEOTIDE SEQUENCE [LARGE SCALE GENOMIC DNA]</scope>
    <source>
        <strain evidence="4 5">GH-76</strain>
    </source>
</reference>
<keyword evidence="2" id="KW-0812">Transmembrane</keyword>
<name>A0ABR3F965_9AGAR</name>
<dbReference type="CDD" id="cd19757">
    <property type="entry name" value="Bbox1"/>
    <property type="match status" value="1"/>
</dbReference>
<keyword evidence="2" id="KW-1133">Transmembrane helix</keyword>
<evidence type="ECO:0000256" key="2">
    <source>
        <dbReference type="SAM" id="Phobius"/>
    </source>
</evidence>
<dbReference type="InterPro" id="IPR041457">
    <property type="entry name" value="CxC2_KDZ-assoc"/>
</dbReference>
<dbReference type="PANTHER" id="PTHR33104">
    <property type="entry name" value="SI:DKEY-29D5.2"/>
    <property type="match status" value="1"/>
</dbReference>
<accession>A0ABR3F965</accession>
<keyword evidence="5" id="KW-1185">Reference proteome</keyword>
<evidence type="ECO:0000259" key="3">
    <source>
        <dbReference type="Pfam" id="PF18803"/>
    </source>
</evidence>
<dbReference type="PANTHER" id="PTHR33104:SF2">
    <property type="entry name" value="CXC3 LIKE CYSTEINE CLUSTER DOMAIN-CONTAINING PROTEIN"/>
    <property type="match status" value="1"/>
</dbReference>
<feature type="transmembrane region" description="Helical" evidence="2">
    <location>
        <begin position="472"/>
        <end position="490"/>
    </location>
</feature>